<protein>
    <submittedName>
        <fullName evidence="1">Uncharacterized protein</fullName>
    </submittedName>
</protein>
<name>A0A518HJ57_9BACT</name>
<gene>
    <name evidence="1" type="ORF">Enr13x_07230</name>
</gene>
<evidence type="ECO:0000313" key="1">
    <source>
        <dbReference type="EMBL" id="QDV40887.1"/>
    </source>
</evidence>
<dbReference type="EMBL" id="CP037423">
    <property type="protein sequence ID" value="QDV40887.1"/>
    <property type="molecule type" value="Genomic_DNA"/>
</dbReference>
<evidence type="ECO:0000313" key="2">
    <source>
        <dbReference type="Proteomes" id="UP000319004"/>
    </source>
</evidence>
<dbReference type="KEGG" id="snep:Enr13x_07230"/>
<dbReference type="RefSeq" id="WP_145384687.1">
    <property type="nucleotide sequence ID" value="NZ_CP037423.1"/>
</dbReference>
<keyword evidence="2" id="KW-1185">Reference proteome</keyword>
<proteinExistence type="predicted"/>
<dbReference type="OrthoDB" id="270970at2"/>
<accession>A0A518HJ57</accession>
<reference evidence="1 2" key="1">
    <citation type="submission" date="2019-03" db="EMBL/GenBank/DDBJ databases">
        <title>Deep-cultivation of Planctomycetes and their phenomic and genomic characterization uncovers novel biology.</title>
        <authorList>
            <person name="Wiegand S."/>
            <person name="Jogler M."/>
            <person name="Boedeker C."/>
            <person name="Pinto D."/>
            <person name="Vollmers J."/>
            <person name="Rivas-Marin E."/>
            <person name="Kohn T."/>
            <person name="Peeters S.H."/>
            <person name="Heuer A."/>
            <person name="Rast P."/>
            <person name="Oberbeckmann S."/>
            <person name="Bunk B."/>
            <person name="Jeske O."/>
            <person name="Meyerdierks A."/>
            <person name="Storesund J.E."/>
            <person name="Kallscheuer N."/>
            <person name="Luecker S."/>
            <person name="Lage O.M."/>
            <person name="Pohl T."/>
            <person name="Merkel B.J."/>
            <person name="Hornburger P."/>
            <person name="Mueller R.-W."/>
            <person name="Bruemmer F."/>
            <person name="Labrenz M."/>
            <person name="Spormann A.M."/>
            <person name="Op den Camp H."/>
            <person name="Overmann J."/>
            <person name="Amann R."/>
            <person name="Jetten M.S.M."/>
            <person name="Mascher T."/>
            <person name="Medema M.H."/>
            <person name="Devos D.P."/>
            <person name="Kaster A.-K."/>
            <person name="Ovreas L."/>
            <person name="Rohde M."/>
            <person name="Galperin M.Y."/>
            <person name="Jogler C."/>
        </authorList>
    </citation>
    <scope>NUCLEOTIDE SEQUENCE [LARGE SCALE GENOMIC DNA]</scope>
    <source>
        <strain evidence="1 2">Enr13</strain>
    </source>
</reference>
<sequence length="138" mass="14502">MATTLNQRIRMTGGTGGLSSGPVAAGIRLPHGTLCFIDSTGHRTNVIAAGANRFAGIVHSEADNAAGADGDRDVEHYIKHRFVLPFPGGITQADEGKKVYASDNWTLTTVPTNNSYVGTLEKFVDANTGQVAIDFQAA</sequence>
<organism evidence="1 2">
    <name type="scientific">Stieleria neptunia</name>
    <dbReference type="NCBI Taxonomy" id="2527979"/>
    <lineage>
        <taxon>Bacteria</taxon>
        <taxon>Pseudomonadati</taxon>
        <taxon>Planctomycetota</taxon>
        <taxon>Planctomycetia</taxon>
        <taxon>Pirellulales</taxon>
        <taxon>Pirellulaceae</taxon>
        <taxon>Stieleria</taxon>
    </lineage>
</organism>
<dbReference type="AlphaFoldDB" id="A0A518HJ57"/>
<dbReference type="Proteomes" id="UP000319004">
    <property type="component" value="Chromosome"/>
</dbReference>